<dbReference type="InterPro" id="IPR017896">
    <property type="entry name" value="4Fe4S_Fe-S-bd"/>
</dbReference>
<evidence type="ECO:0000256" key="1">
    <source>
        <dbReference type="ARBA" id="ARBA00001926"/>
    </source>
</evidence>
<dbReference type="SUPFAM" id="SSF54862">
    <property type="entry name" value="4Fe-4S ferredoxins"/>
    <property type="match status" value="1"/>
</dbReference>
<dbReference type="Gene3D" id="3.90.10.10">
    <property type="entry name" value="Cytochrome C3"/>
    <property type="match status" value="1"/>
</dbReference>
<dbReference type="AlphaFoldDB" id="A0A0C1ZS15"/>
<keyword evidence="5" id="KW-0285">Flavoprotein</keyword>
<evidence type="ECO:0000256" key="11">
    <source>
        <dbReference type="SAM" id="MobiDB-lite"/>
    </source>
</evidence>
<dbReference type="PANTHER" id="PTHR48105">
    <property type="entry name" value="THIOREDOXIN REDUCTASE 1-RELATED-RELATED"/>
    <property type="match status" value="1"/>
</dbReference>
<name>A0A0C1ZS15_9BACT</name>
<evidence type="ECO:0000313" key="14">
    <source>
        <dbReference type="Proteomes" id="UP000031599"/>
    </source>
</evidence>
<dbReference type="PRINTS" id="PR00368">
    <property type="entry name" value="FADPNR"/>
</dbReference>
<dbReference type="Gene3D" id="3.50.50.60">
    <property type="entry name" value="FAD/NAD(P)-binding domain"/>
    <property type="match status" value="2"/>
</dbReference>
<feature type="domain" description="4Fe-4S ferredoxin-type" evidence="12">
    <location>
        <begin position="352"/>
        <end position="381"/>
    </location>
</feature>
<dbReference type="PRINTS" id="PR00469">
    <property type="entry name" value="PNDRDTASEII"/>
</dbReference>
<dbReference type="PROSITE" id="PS00198">
    <property type="entry name" value="4FE4S_FER_1"/>
    <property type="match status" value="1"/>
</dbReference>
<evidence type="ECO:0000256" key="6">
    <source>
        <dbReference type="ARBA" id="ARBA00022723"/>
    </source>
</evidence>
<dbReference type="InterPro" id="IPR050097">
    <property type="entry name" value="Ferredoxin-NADP_redctase_2"/>
</dbReference>
<evidence type="ECO:0000313" key="13">
    <source>
        <dbReference type="EMBL" id="KIG13863.1"/>
    </source>
</evidence>
<keyword evidence="3" id="KW-0813">Transport</keyword>
<gene>
    <name evidence="13" type="ORF">DB30_07466</name>
</gene>
<dbReference type="SUPFAM" id="SSF51905">
    <property type="entry name" value="FAD/NAD(P)-binding domain"/>
    <property type="match status" value="1"/>
</dbReference>
<dbReference type="Pfam" id="PF13738">
    <property type="entry name" value="Pyr_redox_3"/>
    <property type="match status" value="1"/>
</dbReference>
<evidence type="ECO:0000259" key="12">
    <source>
        <dbReference type="PROSITE" id="PS51379"/>
    </source>
</evidence>
<evidence type="ECO:0000256" key="8">
    <source>
        <dbReference type="ARBA" id="ARBA00023002"/>
    </source>
</evidence>
<comment type="subcellular location">
    <subcellularLocation>
        <location evidence="2">Cell envelope</location>
    </subcellularLocation>
</comment>
<dbReference type="Gene3D" id="3.30.70.20">
    <property type="match status" value="1"/>
</dbReference>
<dbReference type="GO" id="GO:0046872">
    <property type="term" value="F:metal ion binding"/>
    <property type="evidence" value="ECO:0007669"/>
    <property type="project" value="UniProtKB-KW"/>
</dbReference>
<dbReference type="Pfam" id="PF12838">
    <property type="entry name" value="Fer4_7"/>
    <property type="match status" value="1"/>
</dbReference>
<dbReference type="Pfam" id="PF14537">
    <property type="entry name" value="Cytochrom_c3_2"/>
    <property type="match status" value="1"/>
</dbReference>
<dbReference type="RefSeq" id="WP_052554833.1">
    <property type="nucleotide sequence ID" value="NZ_JMCC02000086.1"/>
</dbReference>
<dbReference type="Proteomes" id="UP000031599">
    <property type="component" value="Unassembled WGS sequence"/>
</dbReference>
<evidence type="ECO:0000256" key="9">
    <source>
        <dbReference type="ARBA" id="ARBA00023004"/>
    </source>
</evidence>
<keyword evidence="8" id="KW-0560">Oxidoreductase</keyword>
<evidence type="ECO:0000256" key="5">
    <source>
        <dbReference type="ARBA" id="ARBA00022630"/>
    </source>
</evidence>
<feature type="region of interest" description="Disordered" evidence="11">
    <location>
        <begin position="1"/>
        <end position="39"/>
    </location>
</feature>
<dbReference type="GO" id="GO:0051536">
    <property type="term" value="F:iron-sulfur cluster binding"/>
    <property type="evidence" value="ECO:0007669"/>
    <property type="project" value="UniProtKB-KW"/>
</dbReference>
<keyword evidence="6" id="KW-0479">Metal-binding</keyword>
<keyword evidence="4" id="KW-0349">Heme</keyword>
<dbReference type="EMBL" id="JMCC02000086">
    <property type="protein sequence ID" value="KIG13863.1"/>
    <property type="molecule type" value="Genomic_DNA"/>
</dbReference>
<sequence length="717" mass="76300">MPTREQPPAQTPAPALVRLPQSVRGRRRSAPKIERSSDVTRTRGWLVGSLTGALGLAAALIITPGDPTTTSGRAISRPHRLAGLECGSCHGDSRPGPATPEHDPASACVDCHTNQRSQRAPHAALLANQSMRCTTCHQIHTAMGGVAFVPGEPAIRWRNGSEGPLPQLEPIGEQGWTGRESASVALVELSACSTCHDPKRADDPMAHCALGDRRGPTDAAVCFDEHTPLLVAAGTERAALWELSREAAAIEAPTDIAPSSRGWLAPLWWLSASLGAGGLGLVAARLWARRRDRQQLATLAKLAQDQAGTQADASLRPAARRRLPTIDTTTCIGCSACVDACPYDVLEMRAYVAVVTKPDDCCGLTLCEQRCPNGSLVISEGERIADLPRIDDALAATGAPGVHLAGDITGLPLIRNAINQGAHAVAAIAASLPGSQRGGEALDLIIVGAGPAGISAALEAEQQRLRYVVLEQATAAQSIRSFPRGKLVFDQPLGMPMVGELWLRESTKEELLGKWLRIIRSHELQIREGVRVHGCEQLGGGRLRVLASGPEGEAMHFDAARVLLAFGRRGSPRMLDAPIADAMLDHVHYTLADARSFAGRTVCVVGLGDVAMEAAIGLANQPDTRVTISYRGADFTRGKRRNVDELRRLIQAGRVEMLWRTEVVRVEAGRVQLKQLGPTSERAPFVIREVDSVFVLIGNIAPTKLLDAFGVGTIGSG</sequence>
<comment type="cofactor">
    <cofactor evidence="1">
        <name>heme c</name>
        <dbReference type="ChEBI" id="CHEBI:61717"/>
    </cofactor>
</comment>
<dbReference type="GO" id="GO:0030313">
    <property type="term" value="C:cell envelope"/>
    <property type="evidence" value="ECO:0007669"/>
    <property type="project" value="UniProtKB-SubCell"/>
</dbReference>
<keyword evidence="7" id="KW-0249">Electron transport</keyword>
<feature type="domain" description="4Fe-4S ferredoxin-type" evidence="12">
    <location>
        <begin position="322"/>
        <end position="351"/>
    </location>
</feature>
<dbReference type="GO" id="GO:0016491">
    <property type="term" value="F:oxidoreductase activity"/>
    <property type="evidence" value="ECO:0007669"/>
    <property type="project" value="UniProtKB-KW"/>
</dbReference>
<comment type="caution">
    <text evidence="13">The sequence shown here is derived from an EMBL/GenBank/DDBJ whole genome shotgun (WGS) entry which is preliminary data.</text>
</comment>
<dbReference type="InterPro" id="IPR036188">
    <property type="entry name" value="FAD/NAD-bd_sf"/>
</dbReference>
<evidence type="ECO:0000256" key="7">
    <source>
        <dbReference type="ARBA" id="ARBA00022982"/>
    </source>
</evidence>
<dbReference type="InterPro" id="IPR017900">
    <property type="entry name" value="4Fe4S_Fe_S_CS"/>
</dbReference>
<accession>A0A0C1ZS15</accession>
<reference evidence="13 14" key="1">
    <citation type="submission" date="2014-12" db="EMBL/GenBank/DDBJ databases">
        <title>Genome assembly of Enhygromyxa salina DSM 15201.</title>
        <authorList>
            <person name="Sharma G."/>
            <person name="Subramanian S."/>
        </authorList>
    </citation>
    <scope>NUCLEOTIDE SEQUENCE [LARGE SCALE GENOMIC DNA]</scope>
    <source>
        <strain evidence="13 14">DSM 15201</strain>
    </source>
</reference>
<keyword evidence="10" id="KW-0411">Iron-sulfur</keyword>
<evidence type="ECO:0000256" key="10">
    <source>
        <dbReference type="ARBA" id="ARBA00023014"/>
    </source>
</evidence>
<proteinExistence type="predicted"/>
<dbReference type="SUPFAM" id="SSF48695">
    <property type="entry name" value="Multiheme cytochromes"/>
    <property type="match status" value="1"/>
</dbReference>
<dbReference type="InterPro" id="IPR012286">
    <property type="entry name" value="Tetrahaem_cytochrome"/>
</dbReference>
<evidence type="ECO:0000256" key="3">
    <source>
        <dbReference type="ARBA" id="ARBA00022448"/>
    </source>
</evidence>
<evidence type="ECO:0000256" key="2">
    <source>
        <dbReference type="ARBA" id="ARBA00004196"/>
    </source>
</evidence>
<evidence type="ECO:0000256" key="4">
    <source>
        <dbReference type="ARBA" id="ARBA00022617"/>
    </source>
</evidence>
<keyword evidence="9" id="KW-0408">Iron</keyword>
<dbReference type="CDD" id="cd08168">
    <property type="entry name" value="Cytochrom_C3"/>
    <property type="match status" value="1"/>
</dbReference>
<organism evidence="13 14">
    <name type="scientific">Enhygromyxa salina</name>
    <dbReference type="NCBI Taxonomy" id="215803"/>
    <lineage>
        <taxon>Bacteria</taxon>
        <taxon>Pseudomonadati</taxon>
        <taxon>Myxococcota</taxon>
        <taxon>Polyangia</taxon>
        <taxon>Nannocystales</taxon>
        <taxon>Nannocystaceae</taxon>
        <taxon>Enhygromyxa</taxon>
    </lineage>
</organism>
<dbReference type="PROSITE" id="PS51379">
    <property type="entry name" value="4FE4S_FER_2"/>
    <property type="match status" value="2"/>
</dbReference>
<dbReference type="InterPro" id="IPR036280">
    <property type="entry name" value="Multihaem_cyt_sf"/>
</dbReference>
<protein>
    <submittedName>
        <fullName evidence="13">Thioredoxin reductase</fullName>
    </submittedName>
</protein>